<protein>
    <submittedName>
        <fullName evidence="1">8564_t:CDS:1</fullName>
    </submittedName>
</protein>
<dbReference type="EMBL" id="CAJVPS010006329">
    <property type="protein sequence ID" value="CAG8624122.1"/>
    <property type="molecule type" value="Genomic_DNA"/>
</dbReference>
<gene>
    <name evidence="1" type="ORF">ALEPTO_LOCUS9090</name>
</gene>
<evidence type="ECO:0000313" key="1">
    <source>
        <dbReference type="EMBL" id="CAG8624122.1"/>
    </source>
</evidence>
<organism evidence="1 2">
    <name type="scientific">Ambispora leptoticha</name>
    <dbReference type="NCBI Taxonomy" id="144679"/>
    <lineage>
        <taxon>Eukaryota</taxon>
        <taxon>Fungi</taxon>
        <taxon>Fungi incertae sedis</taxon>
        <taxon>Mucoromycota</taxon>
        <taxon>Glomeromycotina</taxon>
        <taxon>Glomeromycetes</taxon>
        <taxon>Archaeosporales</taxon>
        <taxon>Ambisporaceae</taxon>
        <taxon>Ambispora</taxon>
    </lineage>
</organism>
<keyword evidence="2" id="KW-1185">Reference proteome</keyword>
<dbReference type="OrthoDB" id="10507582at2759"/>
<dbReference type="Proteomes" id="UP000789508">
    <property type="component" value="Unassembled WGS sequence"/>
</dbReference>
<evidence type="ECO:0000313" key="2">
    <source>
        <dbReference type="Proteomes" id="UP000789508"/>
    </source>
</evidence>
<accession>A0A9N9D6F1</accession>
<comment type="caution">
    <text evidence="1">The sequence shown here is derived from an EMBL/GenBank/DDBJ whole genome shotgun (WGS) entry which is preliminary data.</text>
</comment>
<reference evidence="1" key="1">
    <citation type="submission" date="2021-06" db="EMBL/GenBank/DDBJ databases">
        <authorList>
            <person name="Kallberg Y."/>
            <person name="Tangrot J."/>
            <person name="Rosling A."/>
        </authorList>
    </citation>
    <scope>NUCLEOTIDE SEQUENCE</scope>
    <source>
        <strain evidence="1">FL130A</strain>
    </source>
</reference>
<proteinExistence type="predicted"/>
<name>A0A9N9D6F1_9GLOM</name>
<dbReference type="AlphaFoldDB" id="A0A9N9D6F1"/>
<sequence>MKEVFFSLGIPVDNPAYFTFDHECLRAILTWGQAPEAATLRTKKEEKKSQSIAKFWENVASVEDQRMAAIARRRVVVV</sequence>